<keyword evidence="1" id="KW-1133">Transmembrane helix</keyword>
<dbReference type="Pfam" id="PF13559">
    <property type="entry name" value="DUF4129"/>
    <property type="match status" value="1"/>
</dbReference>
<accession>A0A1Y5P6R6</accession>
<keyword evidence="1" id="KW-0812">Transmembrane</keyword>
<name>A0A1Y5P6R6_9MICO</name>
<evidence type="ECO:0000313" key="3">
    <source>
        <dbReference type="EMBL" id="SBS74386.1"/>
    </source>
</evidence>
<gene>
    <name evidence="3" type="ORF">MIPYR_60114</name>
</gene>
<dbReference type="EMBL" id="FLQR01000010">
    <property type="protein sequence ID" value="SBS74386.1"/>
    <property type="molecule type" value="Genomic_DNA"/>
</dbReference>
<organism evidence="3">
    <name type="scientific">uncultured Microbacterium sp</name>
    <dbReference type="NCBI Taxonomy" id="191216"/>
    <lineage>
        <taxon>Bacteria</taxon>
        <taxon>Bacillati</taxon>
        <taxon>Actinomycetota</taxon>
        <taxon>Actinomycetes</taxon>
        <taxon>Micrococcales</taxon>
        <taxon>Microbacteriaceae</taxon>
        <taxon>Microbacterium</taxon>
        <taxon>environmental samples</taxon>
    </lineage>
</organism>
<feature type="transmembrane region" description="Helical" evidence="1">
    <location>
        <begin position="70"/>
        <end position="93"/>
    </location>
</feature>
<evidence type="ECO:0000256" key="1">
    <source>
        <dbReference type="SAM" id="Phobius"/>
    </source>
</evidence>
<protein>
    <recommendedName>
        <fullName evidence="2">Protein-glutamine gamma-glutamyltransferase-like C-terminal domain-containing protein</fullName>
    </recommendedName>
</protein>
<reference evidence="3" key="1">
    <citation type="submission" date="2016-03" db="EMBL/GenBank/DDBJ databases">
        <authorList>
            <person name="Ploux O."/>
        </authorList>
    </citation>
    <scope>NUCLEOTIDE SEQUENCE</scope>
    <source>
        <strain evidence="3">UC1</strain>
    </source>
</reference>
<dbReference type="AlphaFoldDB" id="A0A1Y5P6R6"/>
<sequence>MDTARRRTGIAVRVPIAPLIPDGDEAREWAERELADPVYRVAEPTPFDRAARAVGDFFLSLFSGDLPPAFGPWLAVAVLVVVVAAIAVAVVIWGRPRGAARTRAAAVLFGDAERRSADDLRRAARTAAAAARWEDAIVLRFRAIARSLADRTIVETPPGATVHGFARSATGAFPAEAETLARAADAFDDVRYLRRPGTADAYELVASLDERLLAAPRPERTPV</sequence>
<keyword evidence="1" id="KW-0472">Membrane</keyword>
<proteinExistence type="predicted"/>
<evidence type="ECO:0000259" key="2">
    <source>
        <dbReference type="Pfam" id="PF13559"/>
    </source>
</evidence>
<dbReference type="InterPro" id="IPR025403">
    <property type="entry name" value="TgpA-like_C"/>
</dbReference>
<feature type="domain" description="Protein-glutamine gamma-glutamyltransferase-like C-terminal" evidence="2">
    <location>
        <begin position="140"/>
        <end position="208"/>
    </location>
</feature>